<evidence type="ECO:0000256" key="5">
    <source>
        <dbReference type="SAM" id="Phobius"/>
    </source>
</evidence>
<feature type="transmembrane region" description="Helical" evidence="5">
    <location>
        <begin position="21"/>
        <end position="40"/>
    </location>
</feature>
<dbReference type="Pfam" id="PF13564">
    <property type="entry name" value="DoxX_2"/>
    <property type="match status" value="1"/>
</dbReference>
<evidence type="ECO:0000313" key="6">
    <source>
        <dbReference type="EMBL" id="MEJ2885817.1"/>
    </source>
</evidence>
<evidence type="ECO:0000256" key="1">
    <source>
        <dbReference type="ARBA" id="ARBA00004141"/>
    </source>
</evidence>
<keyword evidence="7" id="KW-1185">Reference proteome</keyword>
<name>A0ABU8N1I0_9PSEU</name>
<protein>
    <submittedName>
        <fullName evidence="6">DoxX family protein</fullName>
    </submittedName>
</protein>
<dbReference type="Proteomes" id="UP001370100">
    <property type="component" value="Unassembled WGS sequence"/>
</dbReference>
<organism evidence="6 7">
    <name type="scientific">Actinomycetospora aeridis</name>
    <dbReference type="NCBI Taxonomy" id="3129231"/>
    <lineage>
        <taxon>Bacteria</taxon>
        <taxon>Bacillati</taxon>
        <taxon>Actinomycetota</taxon>
        <taxon>Actinomycetes</taxon>
        <taxon>Pseudonocardiales</taxon>
        <taxon>Pseudonocardiaceae</taxon>
        <taxon>Actinomycetospora</taxon>
    </lineage>
</organism>
<comment type="caution">
    <text evidence="6">The sequence shown here is derived from an EMBL/GenBank/DDBJ whole genome shotgun (WGS) entry which is preliminary data.</text>
</comment>
<proteinExistence type="predicted"/>
<dbReference type="InterPro" id="IPR032808">
    <property type="entry name" value="DoxX"/>
</dbReference>
<evidence type="ECO:0000256" key="4">
    <source>
        <dbReference type="ARBA" id="ARBA00023136"/>
    </source>
</evidence>
<keyword evidence="2 5" id="KW-0812">Transmembrane</keyword>
<evidence type="ECO:0000313" key="7">
    <source>
        <dbReference type="Proteomes" id="UP001370100"/>
    </source>
</evidence>
<comment type="subcellular location">
    <subcellularLocation>
        <location evidence="1">Membrane</location>
        <topology evidence="1">Multi-pass membrane protein</topology>
    </subcellularLocation>
</comment>
<dbReference type="EMBL" id="JBBEGL010000001">
    <property type="protein sequence ID" value="MEJ2885817.1"/>
    <property type="molecule type" value="Genomic_DNA"/>
</dbReference>
<keyword evidence="3 5" id="KW-1133">Transmembrane helix</keyword>
<feature type="transmembrane region" description="Helical" evidence="5">
    <location>
        <begin position="106"/>
        <end position="126"/>
    </location>
</feature>
<feature type="transmembrane region" description="Helical" evidence="5">
    <location>
        <begin position="60"/>
        <end position="77"/>
    </location>
</feature>
<keyword evidence="4 5" id="KW-0472">Membrane</keyword>
<sequence length="139" mass="14971">MILTEPTSSQRTPGRAAAVTARVCTGLVTVFLLFVAFAKLTAMPMMVDTTVHKMGFPPESMPVTGAVLVISLVLYLWRRTEILGAILLTAVVGGAVAVHMRISAPLVPDFAVVVGFGALVWLPLYLRNDLVRRMVHAGR</sequence>
<gene>
    <name evidence="6" type="ORF">WCD41_05095</name>
</gene>
<feature type="transmembrane region" description="Helical" evidence="5">
    <location>
        <begin position="82"/>
        <end position="100"/>
    </location>
</feature>
<reference evidence="6 7" key="1">
    <citation type="submission" date="2024-03" db="EMBL/GenBank/DDBJ databases">
        <title>Actinomycetospora sp. OC33-EN06, a novel actinomycete isolated from wild orchid (Aerides multiflora).</title>
        <authorList>
            <person name="Suriyachadkun C."/>
        </authorList>
    </citation>
    <scope>NUCLEOTIDE SEQUENCE [LARGE SCALE GENOMIC DNA]</scope>
    <source>
        <strain evidence="6 7">OC33-EN06</strain>
    </source>
</reference>
<dbReference type="RefSeq" id="WP_337712277.1">
    <property type="nucleotide sequence ID" value="NZ_JBBEGL010000001.1"/>
</dbReference>
<accession>A0ABU8N1I0</accession>
<evidence type="ECO:0000256" key="3">
    <source>
        <dbReference type="ARBA" id="ARBA00022989"/>
    </source>
</evidence>
<evidence type="ECO:0000256" key="2">
    <source>
        <dbReference type="ARBA" id="ARBA00022692"/>
    </source>
</evidence>